<dbReference type="EMBL" id="CAJVQB010085078">
    <property type="protein sequence ID" value="CAG8846824.1"/>
    <property type="molecule type" value="Genomic_DNA"/>
</dbReference>
<sequence>QGVEFARKCELKEKLYSALRSKAEINDLSEKLLTKYLEQEKELQQSQKALSILFSYFIRKKIIQKNIIASQEFEKKF</sequence>
<evidence type="ECO:0000313" key="2">
    <source>
        <dbReference type="Proteomes" id="UP000789901"/>
    </source>
</evidence>
<accession>A0ABN7X3L6</accession>
<gene>
    <name evidence="1" type="ORF">GMARGA_LOCUS38358</name>
</gene>
<protein>
    <submittedName>
        <fullName evidence="1">30918_t:CDS:1</fullName>
    </submittedName>
</protein>
<proteinExistence type="predicted"/>
<keyword evidence="2" id="KW-1185">Reference proteome</keyword>
<comment type="caution">
    <text evidence="1">The sequence shown here is derived from an EMBL/GenBank/DDBJ whole genome shotgun (WGS) entry which is preliminary data.</text>
</comment>
<dbReference type="Proteomes" id="UP000789901">
    <property type="component" value="Unassembled WGS sequence"/>
</dbReference>
<name>A0ABN7X3L6_GIGMA</name>
<feature type="non-terminal residue" evidence="1">
    <location>
        <position position="77"/>
    </location>
</feature>
<organism evidence="1 2">
    <name type="scientific">Gigaspora margarita</name>
    <dbReference type="NCBI Taxonomy" id="4874"/>
    <lineage>
        <taxon>Eukaryota</taxon>
        <taxon>Fungi</taxon>
        <taxon>Fungi incertae sedis</taxon>
        <taxon>Mucoromycota</taxon>
        <taxon>Glomeromycotina</taxon>
        <taxon>Glomeromycetes</taxon>
        <taxon>Diversisporales</taxon>
        <taxon>Gigasporaceae</taxon>
        <taxon>Gigaspora</taxon>
    </lineage>
</organism>
<feature type="non-terminal residue" evidence="1">
    <location>
        <position position="1"/>
    </location>
</feature>
<reference evidence="1 2" key="1">
    <citation type="submission" date="2021-06" db="EMBL/GenBank/DDBJ databases">
        <authorList>
            <person name="Kallberg Y."/>
            <person name="Tangrot J."/>
            <person name="Rosling A."/>
        </authorList>
    </citation>
    <scope>NUCLEOTIDE SEQUENCE [LARGE SCALE GENOMIC DNA]</scope>
    <source>
        <strain evidence="1 2">120-4 pot B 10/14</strain>
    </source>
</reference>
<evidence type="ECO:0000313" key="1">
    <source>
        <dbReference type="EMBL" id="CAG8846824.1"/>
    </source>
</evidence>